<organism evidence="9 10">
    <name type="scientific">Thiomicrorhabdus heinhorstiae</name>
    <dbReference type="NCBI Taxonomy" id="2748010"/>
    <lineage>
        <taxon>Bacteria</taxon>
        <taxon>Pseudomonadati</taxon>
        <taxon>Pseudomonadota</taxon>
        <taxon>Gammaproteobacteria</taxon>
        <taxon>Thiotrichales</taxon>
        <taxon>Piscirickettsiaceae</taxon>
        <taxon>Thiomicrorhabdus</taxon>
    </lineage>
</organism>
<keyword evidence="3" id="KW-0813">Transport</keyword>
<feature type="signal peptide" evidence="8">
    <location>
        <begin position="1"/>
        <end position="28"/>
    </location>
</feature>
<keyword evidence="4" id="KW-1134">Transmembrane beta strand</keyword>
<sequence>MRRRFPKLFAALSSAFILSNLSVGTAHAIELVPTVEDAILHNPEFREQVKAHQGVQADLRGAEGGWLPKIDLGAGIGQEKITTKTADTDLTRKEAAVTVSQNLFEGFATQSEITRQQARLDSAGYSAQAKANEIALSMVEAYVNLLKEQELLRLAQQSHETHQRILDQIIQRNQAGVGNSVEVDQAKARLSLASSNLIAERNNYRDTLARFERVLGRMPDSDLVKPTFSYKFPEKLEDAVNTALIEHPAMRSANADIATVRYQYDVAESAFYPRVDVDVKQTWDENINGIEGKSENFQAMLRVSYNLFNGGKDDANLDKVAASVHQAAEVRNTTRRQIIENMHYAWNAEKYIRDQLEFMQKHKDLTLATLQGYRKQFSLGRRSLLDLLNTEDEYISAQRALVSSQHDHLIAEYRILNGMGLLLNALNIKVDYALAENDYKEE</sequence>
<dbReference type="InterPro" id="IPR010130">
    <property type="entry name" value="T1SS_OMP_TolC"/>
</dbReference>
<evidence type="ECO:0000256" key="6">
    <source>
        <dbReference type="ARBA" id="ARBA00023136"/>
    </source>
</evidence>
<evidence type="ECO:0000256" key="3">
    <source>
        <dbReference type="ARBA" id="ARBA00022448"/>
    </source>
</evidence>
<keyword evidence="5" id="KW-0812">Transmembrane</keyword>
<dbReference type="Proteomes" id="UP001193680">
    <property type="component" value="Unassembled WGS sequence"/>
</dbReference>
<dbReference type="Pfam" id="PF02321">
    <property type="entry name" value="OEP"/>
    <property type="match status" value="2"/>
</dbReference>
<protein>
    <submittedName>
        <fullName evidence="9">TolC family outer membrane protein</fullName>
    </submittedName>
</protein>
<dbReference type="InterPro" id="IPR051906">
    <property type="entry name" value="TolC-like"/>
</dbReference>
<reference evidence="9 10" key="1">
    <citation type="submission" date="2020-06" db="EMBL/GenBank/DDBJ databases">
        <authorList>
            <person name="Scott K."/>
        </authorList>
    </citation>
    <scope>NUCLEOTIDE SEQUENCE [LARGE SCALE GENOMIC DNA]</scope>
    <source>
        <strain evidence="9 10">HH1</strain>
    </source>
</reference>
<comment type="caution">
    <text evidence="9">The sequence shown here is derived from an EMBL/GenBank/DDBJ whole genome shotgun (WGS) entry which is preliminary data.</text>
</comment>
<keyword evidence="7" id="KW-0998">Cell outer membrane</keyword>
<evidence type="ECO:0000313" key="10">
    <source>
        <dbReference type="Proteomes" id="UP001193680"/>
    </source>
</evidence>
<comment type="subcellular location">
    <subcellularLocation>
        <location evidence="1">Cell outer membrane</location>
    </subcellularLocation>
</comment>
<accession>A0ABS0BZL4</accession>
<dbReference type="InterPro" id="IPR003423">
    <property type="entry name" value="OMP_efflux"/>
</dbReference>
<evidence type="ECO:0000256" key="4">
    <source>
        <dbReference type="ARBA" id="ARBA00022452"/>
    </source>
</evidence>
<proteinExistence type="inferred from homology"/>
<dbReference type="PANTHER" id="PTHR30026:SF22">
    <property type="entry name" value="OUTER MEMBRANE EFFLUX PROTEIN"/>
    <property type="match status" value="1"/>
</dbReference>
<keyword evidence="6" id="KW-0472">Membrane</keyword>
<name>A0ABS0BZL4_9GAMM</name>
<dbReference type="RefSeq" id="WP_185977690.1">
    <property type="nucleotide sequence ID" value="NZ_JACBGI020000004.1"/>
</dbReference>
<evidence type="ECO:0000256" key="2">
    <source>
        <dbReference type="ARBA" id="ARBA00007613"/>
    </source>
</evidence>
<comment type="similarity">
    <text evidence="2">Belongs to the outer membrane factor (OMF) (TC 1.B.17) family.</text>
</comment>
<evidence type="ECO:0000256" key="1">
    <source>
        <dbReference type="ARBA" id="ARBA00004442"/>
    </source>
</evidence>
<dbReference type="Gene3D" id="1.20.1600.10">
    <property type="entry name" value="Outer membrane efflux proteins (OEP)"/>
    <property type="match status" value="1"/>
</dbReference>
<dbReference type="NCBIfam" id="TIGR01844">
    <property type="entry name" value="type_I_sec_TolC"/>
    <property type="match status" value="1"/>
</dbReference>
<gene>
    <name evidence="9" type="ORF">H8792_004230</name>
</gene>
<keyword evidence="8" id="KW-0732">Signal</keyword>
<dbReference type="PANTHER" id="PTHR30026">
    <property type="entry name" value="OUTER MEMBRANE PROTEIN TOLC"/>
    <property type="match status" value="1"/>
</dbReference>
<evidence type="ECO:0000313" key="9">
    <source>
        <dbReference type="EMBL" id="MBF6057542.1"/>
    </source>
</evidence>
<evidence type="ECO:0000256" key="5">
    <source>
        <dbReference type="ARBA" id="ARBA00022692"/>
    </source>
</evidence>
<reference evidence="9 10" key="2">
    <citation type="submission" date="2020-11" db="EMBL/GenBank/DDBJ databases">
        <title>Sulfur oxidizing isolate from Hospital Hole Sinkhole.</title>
        <authorList>
            <person name="Scott K.M."/>
        </authorList>
    </citation>
    <scope>NUCLEOTIDE SEQUENCE [LARGE SCALE GENOMIC DNA]</scope>
    <source>
        <strain evidence="9 10">HH1</strain>
    </source>
</reference>
<dbReference type="EMBL" id="JACBGI020000004">
    <property type="protein sequence ID" value="MBF6057542.1"/>
    <property type="molecule type" value="Genomic_DNA"/>
</dbReference>
<evidence type="ECO:0000256" key="7">
    <source>
        <dbReference type="ARBA" id="ARBA00023237"/>
    </source>
</evidence>
<feature type="chain" id="PRO_5046584069" evidence="8">
    <location>
        <begin position="29"/>
        <end position="442"/>
    </location>
</feature>
<dbReference type="SUPFAM" id="SSF56954">
    <property type="entry name" value="Outer membrane efflux proteins (OEP)"/>
    <property type="match status" value="1"/>
</dbReference>
<keyword evidence="10" id="KW-1185">Reference proteome</keyword>
<evidence type="ECO:0000256" key="8">
    <source>
        <dbReference type="SAM" id="SignalP"/>
    </source>
</evidence>